<gene>
    <name evidence="4" type="ORF">MN202_02445</name>
</gene>
<dbReference type="EMBL" id="JALAAR010000002">
    <property type="protein sequence ID" value="MEH8016081.1"/>
    <property type="molecule type" value="Genomic_DNA"/>
</dbReference>
<reference evidence="4 5" key="1">
    <citation type="journal article" date="2023" name="Ecotoxicol. Environ. Saf.">
        <title>Mercury remediation potential of mercury-resistant strain Rheinheimera metallidurans sp. nov. isolated from a municipal waste dumping site.</title>
        <authorList>
            <person name="Yadav V."/>
            <person name="Manjhi A."/>
            <person name="Vadakedath N."/>
        </authorList>
    </citation>
    <scope>NUCLEOTIDE SEQUENCE [LARGE SCALE GENOMIC DNA]</scope>
    <source>
        <strain evidence="4 5">E-49</strain>
    </source>
</reference>
<dbReference type="InterPro" id="IPR036388">
    <property type="entry name" value="WH-like_DNA-bd_sf"/>
</dbReference>
<dbReference type="CDD" id="cd00383">
    <property type="entry name" value="trans_reg_C"/>
    <property type="match status" value="1"/>
</dbReference>
<evidence type="ECO:0000313" key="5">
    <source>
        <dbReference type="Proteomes" id="UP001375382"/>
    </source>
</evidence>
<evidence type="ECO:0000259" key="3">
    <source>
        <dbReference type="PROSITE" id="PS51755"/>
    </source>
</evidence>
<keyword evidence="1 2" id="KW-0238">DNA-binding</keyword>
<dbReference type="RefSeq" id="WP_335734501.1">
    <property type="nucleotide sequence ID" value="NZ_JALAAR010000002.1"/>
</dbReference>
<comment type="caution">
    <text evidence="4">The sequence shown here is derived from an EMBL/GenBank/DDBJ whole genome shotgun (WGS) entry which is preliminary data.</text>
</comment>
<organism evidence="4 5">
    <name type="scientific">Rheinheimera muenzenbergensis</name>
    <dbReference type="NCBI Taxonomy" id="1193628"/>
    <lineage>
        <taxon>Bacteria</taxon>
        <taxon>Pseudomonadati</taxon>
        <taxon>Pseudomonadota</taxon>
        <taxon>Gammaproteobacteria</taxon>
        <taxon>Chromatiales</taxon>
        <taxon>Chromatiaceae</taxon>
        <taxon>Rheinheimera</taxon>
    </lineage>
</organism>
<dbReference type="Pfam" id="PF00486">
    <property type="entry name" value="Trans_reg_C"/>
    <property type="match status" value="1"/>
</dbReference>
<sequence>MSNLDPVVQIGDWYYQVVYGELWPVTIAKPEHPHRLEPRLQSLLNFFLRHPNTLLAKDTLIDKVWPAEEGTDAAVMRAVGALRKILGDDVRSPCYIATISKKGYCWLAEIKAVELLAPSAAPDNPLTESVAEGGAKPLADDNAAGLPWRFISTTAAVVLLCCASLAYVLAKYTAEPLVRLPDTITPISALSGQEYWPILNASLSHVVYQHRAPEQPLLNWSVQNLADLKVEHVAQYYQTLSEPVWLDDQNLLFRGGTAQQQCAFYQQQLLPVAKPAQLLQAWPCHQVLSQALLRWQEQWLWADTEPGSSDVLLYRTTGQDSVTAINRIANNWRQLSAMLLSDDNLYLLVQQSVSSSTLYRLALPDGQPELVISFPYLVQQFSWWSKQQLLLSAMGRELEIFDLTSKSVQRLGPLTIDLTQASKAPGQVLATQFLDYTTDIYQIADNGQRALLSFSPWHISNRSESLLAVSEHGTAFVSQRTGLPQVWLARGRDSTQLTRLNEQQQVQQLLWHKANLLLMLNNQLFQLDQHSAELTSYPANINTAGRVSSCNDRLYWTELTAHGWQLFSETDSGKSVVYADVVDVRCGPDNGLVLQFSHRNDLAVLHGGQLSILPAQLNWRQLSPEQWFTDSSGIYWLDTQHDALKYYDWHTQQLTELNWPQSNMPLAIYSGGKGIGFVVRQRPHDTDIVWLQNRR</sequence>
<dbReference type="PROSITE" id="PS51755">
    <property type="entry name" value="OMPR_PHOB"/>
    <property type="match status" value="1"/>
</dbReference>
<dbReference type="InterPro" id="IPR016032">
    <property type="entry name" value="Sig_transdc_resp-reg_C-effctor"/>
</dbReference>
<dbReference type="SMART" id="SM00862">
    <property type="entry name" value="Trans_reg_C"/>
    <property type="match status" value="1"/>
</dbReference>
<evidence type="ECO:0000256" key="1">
    <source>
        <dbReference type="ARBA" id="ARBA00023125"/>
    </source>
</evidence>
<accession>A0ABU8C2F2</accession>
<protein>
    <submittedName>
        <fullName evidence="4">Winged helix-turn-helix domain-containing protein</fullName>
    </submittedName>
</protein>
<dbReference type="SUPFAM" id="SSF82171">
    <property type="entry name" value="DPP6 N-terminal domain-like"/>
    <property type="match status" value="1"/>
</dbReference>
<evidence type="ECO:0000313" key="4">
    <source>
        <dbReference type="EMBL" id="MEH8016081.1"/>
    </source>
</evidence>
<keyword evidence="5" id="KW-1185">Reference proteome</keyword>
<proteinExistence type="predicted"/>
<dbReference type="InterPro" id="IPR001867">
    <property type="entry name" value="OmpR/PhoB-type_DNA-bd"/>
</dbReference>
<dbReference type="SUPFAM" id="SSF46894">
    <property type="entry name" value="C-terminal effector domain of the bipartite response regulators"/>
    <property type="match status" value="1"/>
</dbReference>
<evidence type="ECO:0000256" key="2">
    <source>
        <dbReference type="PROSITE-ProRule" id="PRU01091"/>
    </source>
</evidence>
<dbReference type="Proteomes" id="UP001375382">
    <property type="component" value="Unassembled WGS sequence"/>
</dbReference>
<feature type="domain" description="OmpR/PhoB-type" evidence="3">
    <location>
        <begin position="5"/>
        <end position="108"/>
    </location>
</feature>
<feature type="DNA-binding region" description="OmpR/PhoB-type" evidence="2">
    <location>
        <begin position="5"/>
        <end position="108"/>
    </location>
</feature>
<dbReference type="Gene3D" id="1.10.10.10">
    <property type="entry name" value="Winged helix-like DNA-binding domain superfamily/Winged helix DNA-binding domain"/>
    <property type="match status" value="1"/>
</dbReference>
<name>A0ABU8C2F2_9GAMM</name>